<protein>
    <submittedName>
        <fullName evidence="1">10768_t:CDS:1</fullName>
    </submittedName>
</protein>
<name>A0ACA9NA08_9GLOM</name>
<feature type="non-terminal residue" evidence="1">
    <location>
        <position position="1"/>
    </location>
</feature>
<gene>
    <name evidence="1" type="ORF">SCALOS_LOCUS7881</name>
</gene>
<dbReference type="Proteomes" id="UP000789860">
    <property type="component" value="Unassembled WGS sequence"/>
</dbReference>
<keyword evidence="2" id="KW-1185">Reference proteome</keyword>
<organism evidence="1 2">
    <name type="scientific">Scutellospora calospora</name>
    <dbReference type="NCBI Taxonomy" id="85575"/>
    <lineage>
        <taxon>Eukaryota</taxon>
        <taxon>Fungi</taxon>
        <taxon>Fungi incertae sedis</taxon>
        <taxon>Mucoromycota</taxon>
        <taxon>Glomeromycotina</taxon>
        <taxon>Glomeromycetes</taxon>
        <taxon>Diversisporales</taxon>
        <taxon>Gigasporaceae</taxon>
        <taxon>Scutellospora</taxon>
    </lineage>
</organism>
<dbReference type="EMBL" id="CAJVPM010019117">
    <property type="protein sequence ID" value="CAG8628288.1"/>
    <property type="molecule type" value="Genomic_DNA"/>
</dbReference>
<comment type="caution">
    <text evidence="1">The sequence shown here is derived from an EMBL/GenBank/DDBJ whole genome shotgun (WGS) entry which is preliminary data.</text>
</comment>
<evidence type="ECO:0000313" key="1">
    <source>
        <dbReference type="EMBL" id="CAG8628288.1"/>
    </source>
</evidence>
<accession>A0ACA9NA08</accession>
<sequence length="87" mass="10404">HRDTISHVSHIAQSYSNIKEGKEQPHELHDKYVHPSSDHDPKLPFNPKMAIERESRKQRTDHEIEEEEQEILRKKDERQSKKMPAKK</sequence>
<evidence type="ECO:0000313" key="2">
    <source>
        <dbReference type="Proteomes" id="UP000789860"/>
    </source>
</evidence>
<proteinExistence type="predicted"/>
<reference evidence="1" key="1">
    <citation type="submission" date="2021-06" db="EMBL/GenBank/DDBJ databases">
        <authorList>
            <person name="Kallberg Y."/>
            <person name="Tangrot J."/>
            <person name="Rosling A."/>
        </authorList>
    </citation>
    <scope>NUCLEOTIDE SEQUENCE</scope>
    <source>
        <strain evidence="1">AU212A</strain>
    </source>
</reference>